<gene>
    <name evidence="1" type="ORF">DT23_17870</name>
</gene>
<dbReference type="EMBL" id="AUNB01000053">
    <property type="protein sequence ID" value="KEO55212.1"/>
    <property type="molecule type" value="Genomic_DNA"/>
</dbReference>
<organism evidence="1 2">
    <name type="scientific">Thioclava indica</name>
    <dbReference type="NCBI Taxonomy" id="1353528"/>
    <lineage>
        <taxon>Bacteria</taxon>
        <taxon>Pseudomonadati</taxon>
        <taxon>Pseudomonadota</taxon>
        <taxon>Alphaproteobacteria</taxon>
        <taxon>Rhodobacterales</taxon>
        <taxon>Paracoccaceae</taxon>
        <taxon>Thioclava</taxon>
    </lineage>
</organism>
<keyword evidence="2" id="KW-1185">Reference proteome</keyword>
<comment type="caution">
    <text evidence="1">The sequence shown here is derived from an EMBL/GenBank/DDBJ whole genome shotgun (WGS) entry which is preliminary data.</text>
</comment>
<dbReference type="AlphaFoldDB" id="A0A074K0W2"/>
<accession>A0A074K0W2</accession>
<reference evidence="1 2" key="1">
    <citation type="journal article" date="2015" name="Antonie Van Leeuwenhoek">
        <title>Thioclava indica sp. nov., isolated from surface seawater of the Indian Ocean.</title>
        <authorList>
            <person name="Liu Y."/>
            <person name="Lai Q."/>
            <person name="Du J."/>
            <person name="Xu H."/>
            <person name="Jiang L."/>
            <person name="Shao Z."/>
        </authorList>
    </citation>
    <scope>NUCLEOTIDE SEQUENCE [LARGE SCALE GENOMIC DNA]</scope>
    <source>
        <strain evidence="1 2">DT23-4</strain>
    </source>
</reference>
<evidence type="ECO:0000313" key="1">
    <source>
        <dbReference type="EMBL" id="KEO55212.1"/>
    </source>
</evidence>
<evidence type="ECO:0000313" key="2">
    <source>
        <dbReference type="Proteomes" id="UP000027471"/>
    </source>
</evidence>
<dbReference type="Proteomes" id="UP000027471">
    <property type="component" value="Unassembled WGS sequence"/>
</dbReference>
<sequence>MMLSARRLGATRVIGMIPENAPSKMNASKLLETQRERRKAMAFDILHAACIARGFNRCVLGS</sequence>
<name>A0A074K0W2_9RHOB</name>
<proteinExistence type="predicted"/>
<protein>
    <submittedName>
        <fullName evidence="1">Uncharacterized protein</fullName>
    </submittedName>
</protein>
<dbReference type="STRING" id="1353528.DT23_17870"/>